<accession>C0Z6R5</accession>
<name>C0Z6R5_BREBN</name>
<dbReference type="AlphaFoldDB" id="C0Z6R5"/>
<evidence type="ECO:0000313" key="2">
    <source>
        <dbReference type="Proteomes" id="UP000001877"/>
    </source>
</evidence>
<evidence type="ECO:0000313" key="1">
    <source>
        <dbReference type="EMBL" id="BAH46264.1"/>
    </source>
</evidence>
<protein>
    <submittedName>
        <fullName evidence="1">Uncharacterized protein</fullName>
    </submittedName>
</protein>
<dbReference type="Proteomes" id="UP000001877">
    <property type="component" value="Chromosome"/>
</dbReference>
<sequence length="38" mass="4606">MVVNTEFYINFHKMHEMKDFVSVFKKVEATDSYIINCF</sequence>
<organism evidence="1 2">
    <name type="scientific">Brevibacillus brevis (strain 47 / JCM 6285 / NBRC 100599)</name>
    <dbReference type="NCBI Taxonomy" id="358681"/>
    <lineage>
        <taxon>Bacteria</taxon>
        <taxon>Bacillati</taxon>
        <taxon>Bacillota</taxon>
        <taxon>Bacilli</taxon>
        <taxon>Bacillales</taxon>
        <taxon>Paenibacillaceae</taxon>
        <taxon>Brevibacillus</taxon>
    </lineage>
</organism>
<dbReference type="EMBL" id="AP008955">
    <property type="protein sequence ID" value="BAH46264.1"/>
    <property type="molecule type" value="Genomic_DNA"/>
</dbReference>
<reference evidence="1 2" key="1">
    <citation type="submission" date="2005-03" db="EMBL/GenBank/DDBJ databases">
        <title>Brevibacillus brevis strain 47, complete genome.</title>
        <authorList>
            <person name="Hosoyama A."/>
            <person name="Yamada R."/>
            <person name="Hongo Y."/>
            <person name="Terui Y."/>
            <person name="Ankai A."/>
            <person name="Masuyama W."/>
            <person name="Sekiguchi M."/>
            <person name="Takeda T."/>
            <person name="Asano K."/>
            <person name="Ohji S."/>
            <person name="Ichikawa N."/>
            <person name="Narita S."/>
            <person name="Aoki N."/>
            <person name="Miura H."/>
            <person name="Matsushita S."/>
            <person name="Sekigawa T."/>
            <person name="Yamagata H."/>
            <person name="Yoshikawa H."/>
            <person name="Udaka S."/>
            <person name="Tanikawa S."/>
            <person name="Fujita N."/>
        </authorList>
    </citation>
    <scope>NUCLEOTIDE SEQUENCE [LARGE SCALE GENOMIC DNA]</scope>
    <source>
        <strain evidence="2">47 / JCM 6285 / NBRC 100599</strain>
    </source>
</reference>
<keyword evidence="2" id="KW-1185">Reference proteome</keyword>
<gene>
    <name evidence="1" type="ordered locus">BBR47_52870</name>
</gene>
<dbReference type="HOGENOM" id="CLU_3325339_0_0_9"/>
<proteinExistence type="predicted"/>
<dbReference type="KEGG" id="bbe:BBR47_52870"/>